<dbReference type="EMBL" id="JBGBPQ010000016">
    <property type="protein sequence ID" value="KAL1508558.1"/>
    <property type="molecule type" value="Genomic_DNA"/>
</dbReference>
<feature type="domain" description="Peptidase S54 rhomboid" evidence="9">
    <location>
        <begin position="152"/>
        <end position="296"/>
    </location>
</feature>
<dbReference type="GO" id="GO:0004252">
    <property type="term" value="F:serine-type endopeptidase activity"/>
    <property type="evidence" value="ECO:0007669"/>
    <property type="project" value="InterPro"/>
</dbReference>
<dbReference type="GO" id="GO:0016020">
    <property type="term" value="C:membrane"/>
    <property type="evidence" value="ECO:0007669"/>
    <property type="project" value="UniProtKB-SubCell"/>
</dbReference>
<comment type="subcellular location">
    <subcellularLocation>
        <location evidence="1">Membrane</location>
        <topology evidence="1">Multi-pass membrane protein</topology>
    </subcellularLocation>
</comment>
<keyword evidence="11" id="KW-1185">Reference proteome</keyword>
<organism evidence="10 11">
    <name type="scientific">Prymnesium parvum</name>
    <name type="common">Toxic golden alga</name>
    <dbReference type="NCBI Taxonomy" id="97485"/>
    <lineage>
        <taxon>Eukaryota</taxon>
        <taxon>Haptista</taxon>
        <taxon>Haptophyta</taxon>
        <taxon>Prymnesiophyceae</taxon>
        <taxon>Prymnesiales</taxon>
        <taxon>Prymnesiaceae</taxon>
        <taxon>Prymnesium</taxon>
    </lineage>
</organism>
<keyword evidence="8" id="KW-0732">Signal</keyword>
<evidence type="ECO:0000259" key="9">
    <source>
        <dbReference type="Pfam" id="PF01694"/>
    </source>
</evidence>
<dbReference type="Proteomes" id="UP001515480">
    <property type="component" value="Unassembled WGS sequence"/>
</dbReference>
<evidence type="ECO:0000256" key="7">
    <source>
        <dbReference type="SAM" id="Phobius"/>
    </source>
</evidence>
<dbReference type="PANTHER" id="PTHR43731">
    <property type="entry name" value="RHOMBOID PROTEASE"/>
    <property type="match status" value="1"/>
</dbReference>
<feature type="signal peptide" evidence="8">
    <location>
        <begin position="1"/>
        <end position="33"/>
    </location>
</feature>
<dbReference type="Gene3D" id="1.20.1540.10">
    <property type="entry name" value="Rhomboid-like"/>
    <property type="match status" value="1"/>
</dbReference>
<dbReference type="PROSITE" id="PS51257">
    <property type="entry name" value="PROKAR_LIPOPROTEIN"/>
    <property type="match status" value="1"/>
</dbReference>
<feature type="chain" id="PRO_5044349068" description="Peptidase S54 rhomboid domain-containing protein" evidence="8">
    <location>
        <begin position="34"/>
        <end position="307"/>
    </location>
</feature>
<evidence type="ECO:0000256" key="4">
    <source>
        <dbReference type="ARBA" id="ARBA00022801"/>
    </source>
</evidence>
<evidence type="ECO:0000256" key="8">
    <source>
        <dbReference type="SAM" id="SignalP"/>
    </source>
</evidence>
<evidence type="ECO:0000256" key="6">
    <source>
        <dbReference type="ARBA" id="ARBA00023136"/>
    </source>
</evidence>
<dbReference type="SUPFAM" id="SSF144091">
    <property type="entry name" value="Rhomboid-like"/>
    <property type="match status" value="1"/>
</dbReference>
<comment type="similarity">
    <text evidence="2">Belongs to the peptidase S54 family.</text>
</comment>
<dbReference type="Pfam" id="PF01694">
    <property type="entry name" value="Rhomboid"/>
    <property type="match status" value="1"/>
</dbReference>
<dbReference type="InterPro" id="IPR050925">
    <property type="entry name" value="Rhomboid_protease_S54"/>
</dbReference>
<gene>
    <name evidence="10" type="ORF">AB1Y20_004657</name>
</gene>
<keyword evidence="5 7" id="KW-1133">Transmembrane helix</keyword>
<evidence type="ECO:0000256" key="3">
    <source>
        <dbReference type="ARBA" id="ARBA00022692"/>
    </source>
</evidence>
<proteinExistence type="inferred from homology"/>
<accession>A0AB34IZ02</accession>
<evidence type="ECO:0000313" key="11">
    <source>
        <dbReference type="Proteomes" id="UP001515480"/>
    </source>
</evidence>
<dbReference type="AlphaFoldDB" id="A0AB34IZ02"/>
<evidence type="ECO:0000256" key="2">
    <source>
        <dbReference type="ARBA" id="ARBA00009045"/>
    </source>
</evidence>
<feature type="transmembrane region" description="Helical" evidence="7">
    <location>
        <begin position="227"/>
        <end position="245"/>
    </location>
</feature>
<dbReference type="PANTHER" id="PTHR43731:SF14">
    <property type="entry name" value="PRESENILIN-ASSOCIATED RHOMBOID-LIKE PROTEIN, MITOCHONDRIAL"/>
    <property type="match status" value="1"/>
</dbReference>
<evidence type="ECO:0000313" key="10">
    <source>
        <dbReference type="EMBL" id="KAL1508558.1"/>
    </source>
</evidence>
<name>A0AB34IZ02_PRYPA</name>
<dbReference type="InterPro" id="IPR035952">
    <property type="entry name" value="Rhomboid-like_sf"/>
</dbReference>
<protein>
    <recommendedName>
        <fullName evidence="9">Peptidase S54 rhomboid domain-containing protein</fullName>
    </recommendedName>
</protein>
<keyword evidence="3 7" id="KW-0812">Transmembrane</keyword>
<keyword evidence="6 7" id="KW-0472">Membrane</keyword>
<comment type="caution">
    <text evidence="10">The sequence shown here is derived from an EMBL/GenBank/DDBJ whole genome shotgun (WGS) entry which is preliminary data.</text>
</comment>
<evidence type="ECO:0000256" key="1">
    <source>
        <dbReference type="ARBA" id="ARBA00004141"/>
    </source>
</evidence>
<dbReference type="InterPro" id="IPR022764">
    <property type="entry name" value="Peptidase_S54_rhomboid_dom"/>
</dbReference>
<feature type="transmembrane region" description="Helical" evidence="7">
    <location>
        <begin position="193"/>
        <end position="215"/>
    </location>
</feature>
<keyword evidence="4" id="KW-0378">Hydrolase</keyword>
<sequence>MASGRRLRDGQLVSPTRPHGALALAALLLAAAASCPSHDSFTAHLAASAAHPSAFSASLARLAEQLRISAAADSTPALLFRLGSFRGHRYLGVLGVWVRLPAFAADFAAAACGGAPHETFVLLCCASLALWGVAPRAMARHTVASWDALRAGRVWTVFVANVSHASPLHLLHNALHILHFGPVLLHALGCERMLLLLLSACVAASAASIVWNAFLSGNPTGDMEGSLGASGVALALSGANAALFPQTVVRMYGVELSAAGVLLLYTCVDVCSRRAQDEAVDVSAHVGGALCGWLLGRQWRASLPFWL</sequence>
<evidence type="ECO:0000256" key="5">
    <source>
        <dbReference type="ARBA" id="ARBA00022989"/>
    </source>
</evidence>
<reference evidence="10 11" key="1">
    <citation type="journal article" date="2024" name="Science">
        <title>Giant polyketide synthase enzymes in the biosynthesis of giant marine polyether toxins.</title>
        <authorList>
            <person name="Fallon T.R."/>
            <person name="Shende V.V."/>
            <person name="Wierzbicki I.H."/>
            <person name="Pendleton A.L."/>
            <person name="Watervoot N.F."/>
            <person name="Auber R.P."/>
            <person name="Gonzalez D.J."/>
            <person name="Wisecaver J.H."/>
            <person name="Moore B.S."/>
        </authorList>
    </citation>
    <scope>NUCLEOTIDE SEQUENCE [LARGE SCALE GENOMIC DNA]</scope>
    <source>
        <strain evidence="10 11">12B1</strain>
    </source>
</reference>